<evidence type="ECO:0000313" key="4">
    <source>
        <dbReference type="Proteomes" id="UP000598146"/>
    </source>
</evidence>
<dbReference type="RefSeq" id="WP_196418082.1">
    <property type="nucleotide sequence ID" value="NZ_JADQTO010000019.1"/>
</dbReference>
<dbReference type="Proteomes" id="UP000598146">
    <property type="component" value="Unassembled WGS sequence"/>
</dbReference>
<comment type="caution">
    <text evidence="3">The sequence shown here is derived from an EMBL/GenBank/DDBJ whole genome shotgun (WGS) entry which is preliminary data.</text>
</comment>
<dbReference type="Gene3D" id="1.10.260.40">
    <property type="entry name" value="lambda repressor-like DNA-binding domains"/>
    <property type="match status" value="1"/>
</dbReference>
<dbReference type="AlphaFoldDB" id="A0A931G133"/>
<dbReference type="EMBL" id="JADQTO010000019">
    <property type="protein sequence ID" value="MBG0566307.1"/>
    <property type="molecule type" value="Genomic_DNA"/>
</dbReference>
<dbReference type="CDD" id="cd00093">
    <property type="entry name" value="HTH_XRE"/>
    <property type="match status" value="1"/>
</dbReference>
<dbReference type="InterPro" id="IPR010982">
    <property type="entry name" value="Lambda_DNA-bd_dom_sf"/>
</dbReference>
<dbReference type="InterPro" id="IPR001387">
    <property type="entry name" value="Cro/C1-type_HTH"/>
</dbReference>
<accession>A0A931G133</accession>
<protein>
    <submittedName>
        <fullName evidence="3">Helix-turn-helix domain-containing protein</fullName>
    </submittedName>
</protein>
<name>A0A931G133_9ACTN</name>
<dbReference type="SMART" id="SM00530">
    <property type="entry name" value="HTH_XRE"/>
    <property type="match status" value="1"/>
</dbReference>
<dbReference type="SUPFAM" id="SSF47413">
    <property type="entry name" value="lambda repressor-like DNA-binding domains"/>
    <property type="match status" value="1"/>
</dbReference>
<evidence type="ECO:0000313" key="3">
    <source>
        <dbReference type="EMBL" id="MBG0566307.1"/>
    </source>
</evidence>
<dbReference type="Pfam" id="PF19054">
    <property type="entry name" value="DUF5753"/>
    <property type="match status" value="1"/>
</dbReference>
<proteinExistence type="predicted"/>
<dbReference type="PROSITE" id="PS50943">
    <property type="entry name" value="HTH_CROC1"/>
    <property type="match status" value="1"/>
</dbReference>
<dbReference type="InterPro" id="IPR043917">
    <property type="entry name" value="DUF5753"/>
</dbReference>
<gene>
    <name evidence="3" type="ORF">I4J89_33150</name>
</gene>
<feature type="domain" description="HTH cro/C1-type" evidence="2">
    <location>
        <begin position="17"/>
        <end position="64"/>
    </location>
</feature>
<organism evidence="3 4">
    <name type="scientific">Actinoplanes aureus</name>
    <dbReference type="NCBI Taxonomy" id="2792083"/>
    <lineage>
        <taxon>Bacteria</taxon>
        <taxon>Bacillati</taxon>
        <taxon>Actinomycetota</taxon>
        <taxon>Actinomycetes</taxon>
        <taxon>Micromonosporales</taxon>
        <taxon>Micromonosporaceae</taxon>
        <taxon>Actinoplanes</taxon>
    </lineage>
</organism>
<sequence length="309" mass="34342">MTETGSTVPRRQVGRLLRQLREQAGISLMAAASELEFSRARMYRIENGEVPVRKHDVIAMCSVYAAPGHMTEVLIGLAQESKAKGWWHAYGDVVPAWFELYVGMEQAASRLRSFAPSVIPGLLQSREYAECVFRRWHGDDEAAVENAVAVRLERQSLLSRRRPEAPRLDVIIDEGVLHRAIPDRLGMQKQLAYLVNASTRPNISVRVIPFAAGPHKAASSGQFTVLEFPAVGTASPEPTTIYCENLTGALYLDKLKEVETYQSIWAELETTALSQSDSDDLIAAIIEQSDGREETDGRPDRCHLAQEHS</sequence>
<evidence type="ECO:0000256" key="1">
    <source>
        <dbReference type="SAM" id="MobiDB-lite"/>
    </source>
</evidence>
<reference evidence="3" key="1">
    <citation type="submission" date="2020-11" db="EMBL/GenBank/DDBJ databases">
        <title>Isolation and identification of active actinomycetes.</title>
        <authorList>
            <person name="Sun X."/>
        </authorList>
    </citation>
    <scope>NUCLEOTIDE SEQUENCE</scope>
    <source>
        <strain evidence="3">NEAU-A11</strain>
    </source>
</reference>
<dbReference type="GO" id="GO:0003677">
    <property type="term" value="F:DNA binding"/>
    <property type="evidence" value="ECO:0007669"/>
    <property type="project" value="InterPro"/>
</dbReference>
<feature type="region of interest" description="Disordered" evidence="1">
    <location>
        <begin position="289"/>
        <end position="309"/>
    </location>
</feature>
<dbReference type="Pfam" id="PF13560">
    <property type="entry name" value="HTH_31"/>
    <property type="match status" value="1"/>
</dbReference>
<evidence type="ECO:0000259" key="2">
    <source>
        <dbReference type="PROSITE" id="PS50943"/>
    </source>
</evidence>
<keyword evidence="4" id="KW-1185">Reference proteome</keyword>